<reference evidence="2 3" key="1">
    <citation type="submission" date="2018-06" db="EMBL/GenBank/DDBJ databases">
        <title>Marinomonas sp. YLB-05 draft genome sequence.</title>
        <authorList>
            <person name="Yu L."/>
            <person name="Tang X."/>
        </authorList>
    </citation>
    <scope>NUCLEOTIDE SEQUENCE [LARGE SCALE GENOMIC DNA]</scope>
    <source>
        <strain evidence="2 3">YLB-05</strain>
    </source>
</reference>
<dbReference type="InterPro" id="IPR021296">
    <property type="entry name" value="DUF2868"/>
</dbReference>
<dbReference type="OrthoDB" id="6210861at2"/>
<dbReference type="AlphaFoldDB" id="A0A370UCB0"/>
<keyword evidence="1" id="KW-0472">Membrane</keyword>
<dbReference type="Proteomes" id="UP000254326">
    <property type="component" value="Unassembled WGS sequence"/>
</dbReference>
<feature type="transmembrane region" description="Helical" evidence="1">
    <location>
        <begin position="37"/>
        <end position="62"/>
    </location>
</feature>
<evidence type="ECO:0000256" key="1">
    <source>
        <dbReference type="SAM" id="Phobius"/>
    </source>
</evidence>
<sequence>MSLSANEKTALFETLRRNDGAHFKLDQDQIIKQYTQLLYAANSIQWGLIALFLLLGLMAAPLAFDNSINQKLNIFWLLGVLLGAHFVSLGLWVLSFFAGQHRHSYLRTTMTAGLKRGAKWMQIPNIIVEAFIQIRFANTCGKWFLSRLMHSMWGAYLIGGLVSALFFLLTHQVHFIWETTLLTEQSFATLTQFFSIVPAALGLTVPTLQDISQSRLDQAAQPEAMRRMWAVWVLGCVLIYGVFIRLALAGLSHLYWLTTTRKRIKTVISDINRQTIHHTTIIDPDTLTKENDEPSNTPLKRVTHLPLNETYYLFEWTKPIPLALAATRYSDTINSAHDQQQYLRSSEPSNMIIDSTVSPDRGSLRFLKQANTTCQTYYMIGSPFQKDWQTALLKEGVLANNILELVE</sequence>
<feature type="transmembrane region" description="Helical" evidence="1">
    <location>
        <begin position="74"/>
        <end position="97"/>
    </location>
</feature>
<evidence type="ECO:0008006" key="4">
    <source>
        <dbReference type="Google" id="ProtNLM"/>
    </source>
</evidence>
<evidence type="ECO:0000313" key="3">
    <source>
        <dbReference type="Proteomes" id="UP000254326"/>
    </source>
</evidence>
<dbReference type="EMBL" id="QKRA01000002">
    <property type="protein sequence ID" value="RDL45436.1"/>
    <property type="molecule type" value="Genomic_DNA"/>
</dbReference>
<gene>
    <name evidence="2" type="ORF">DN730_07450</name>
</gene>
<feature type="transmembrane region" description="Helical" evidence="1">
    <location>
        <begin position="153"/>
        <end position="177"/>
    </location>
</feature>
<keyword evidence="1" id="KW-0812">Transmembrane</keyword>
<keyword evidence="1" id="KW-1133">Transmembrane helix</keyword>
<name>A0A370UCB0_9GAMM</name>
<accession>A0A370UCB0</accession>
<protein>
    <recommendedName>
        <fullName evidence="4">DUF2868 domain-containing protein</fullName>
    </recommendedName>
</protein>
<feature type="transmembrane region" description="Helical" evidence="1">
    <location>
        <begin position="229"/>
        <end position="256"/>
    </location>
</feature>
<dbReference type="Pfam" id="PF11067">
    <property type="entry name" value="DUF2868"/>
    <property type="match status" value="1"/>
</dbReference>
<dbReference type="RefSeq" id="WP_115467469.1">
    <property type="nucleotide sequence ID" value="NZ_QKRA01000002.1"/>
</dbReference>
<comment type="caution">
    <text evidence="2">The sequence shown here is derived from an EMBL/GenBank/DDBJ whole genome shotgun (WGS) entry which is preliminary data.</text>
</comment>
<keyword evidence="3" id="KW-1185">Reference proteome</keyword>
<evidence type="ECO:0000313" key="2">
    <source>
        <dbReference type="EMBL" id="RDL45436.1"/>
    </source>
</evidence>
<organism evidence="2 3">
    <name type="scientific">Marinomonas piezotolerans</name>
    <dbReference type="NCBI Taxonomy" id="2213058"/>
    <lineage>
        <taxon>Bacteria</taxon>
        <taxon>Pseudomonadati</taxon>
        <taxon>Pseudomonadota</taxon>
        <taxon>Gammaproteobacteria</taxon>
        <taxon>Oceanospirillales</taxon>
        <taxon>Oceanospirillaceae</taxon>
        <taxon>Marinomonas</taxon>
    </lineage>
</organism>
<proteinExistence type="predicted"/>
<feature type="transmembrane region" description="Helical" evidence="1">
    <location>
        <begin position="189"/>
        <end position="208"/>
    </location>
</feature>